<name>A0A392MYS8_9FABA</name>
<evidence type="ECO:0000313" key="2">
    <source>
        <dbReference type="Proteomes" id="UP000265520"/>
    </source>
</evidence>
<sequence length="82" mass="8993">MAASKLLVCLDPEIINAFLFGGSHHTPAKMIFKPSTNEFVEALIQAEQVADSGCYLSKRKLGDAFQDGFLQEGEGHQKRSSH</sequence>
<proteinExistence type="predicted"/>
<dbReference type="AlphaFoldDB" id="A0A392MYS8"/>
<dbReference type="Proteomes" id="UP000265520">
    <property type="component" value="Unassembled WGS sequence"/>
</dbReference>
<accession>A0A392MYS8</accession>
<comment type="caution">
    <text evidence="1">The sequence shown here is derived from an EMBL/GenBank/DDBJ whole genome shotgun (WGS) entry which is preliminary data.</text>
</comment>
<protein>
    <submittedName>
        <fullName evidence="1">Uncharacterized protein</fullName>
    </submittedName>
</protein>
<evidence type="ECO:0000313" key="1">
    <source>
        <dbReference type="EMBL" id="MCH92680.1"/>
    </source>
</evidence>
<keyword evidence="2" id="KW-1185">Reference proteome</keyword>
<reference evidence="1 2" key="1">
    <citation type="journal article" date="2018" name="Front. Plant Sci.">
        <title>Red Clover (Trifolium pratense) and Zigzag Clover (T. medium) - A Picture of Genomic Similarities and Differences.</title>
        <authorList>
            <person name="Dluhosova J."/>
            <person name="Istvanek J."/>
            <person name="Nedelnik J."/>
            <person name="Repkova J."/>
        </authorList>
    </citation>
    <scope>NUCLEOTIDE SEQUENCE [LARGE SCALE GENOMIC DNA]</scope>
    <source>
        <strain evidence="2">cv. 10/8</strain>
        <tissue evidence="1">Leaf</tissue>
    </source>
</reference>
<organism evidence="1 2">
    <name type="scientific">Trifolium medium</name>
    <dbReference type="NCBI Taxonomy" id="97028"/>
    <lineage>
        <taxon>Eukaryota</taxon>
        <taxon>Viridiplantae</taxon>
        <taxon>Streptophyta</taxon>
        <taxon>Embryophyta</taxon>
        <taxon>Tracheophyta</taxon>
        <taxon>Spermatophyta</taxon>
        <taxon>Magnoliopsida</taxon>
        <taxon>eudicotyledons</taxon>
        <taxon>Gunneridae</taxon>
        <taxon>Pentapetalae</taxon>
        <taxon>rosids</taxon>
        <taxon>fabids</taxon>
        <taxon>Fabales</taxon>
        <taxon>Fabaceae</taxon>
        <taxon>Papilionoideae</taxon>
        <taxon>50 kb inversion clade</taxon>
        <taxon>NPAAA clade</taxon>
        <taxon>Hologalegina</taxon>
        <taxon>IRL clade</taxon>
        <taxon>Trifolieae</taxon>
        <taxon>Trifolium</taxon>
    </lineage>
</organism>
<dbReference type="EMBL" id="LXQA010023203">
    <property type="protein sequence ID" value="MCH92680.1"/>
    <property type="molecule type" value="Genomic_DNA"/>
</dbReference>